<dbReference type="PANTHER" id="PTHR12801:SF45">
    <property type="entry name" value="RNA EXONUCLEASE 4"/>
    <property type="match status" value="1"/>
</dbReference>
<evidence type="ECO:0000256" key="1">
    <source>
        <dbReference type="ARBA" id="ARBA00004123"/>
    </source>
</evidence>
<dbReference type="Gene3D" id="3.30.420.10">
    <property type="entry name" value="Ribonuclease H-like superfamily/Ribonuclease H"/>
    <property type="match status" value="1"/>
</dbReference>
<proteinExistence type="inferred from homology"/>
<dbReference type="CDD" id="cd06144">
    <property type="entry name" value="REX4_like"/>
    <property type="match status" value="1"/>
</dbReference>
<feature type="compositionally biased region" description="Basic residues" evidence="10">
    <location>
        <begin position="157"/>
        <end position="178"/>
    </location>
</feature>
<dbReference type="GO" id="GO:0003676">
    <property type="term" value="F:nucleic acid binding"/>
    <property type="evidence" value="ECO:0007669"/>
    <property type="project" value="InterPro"/>
</dbReference>
<dbReference type="EMBL" id="HBKQ01006821">
    <property type="protein sequence ID" value="CAE2211066.1"/>
    <property type="molecule type" value="Transcribed_RNA"/>
</dbReference>
<dbReference type="AlphaFoldDB" id="A0A7S4HW43"/>
<evidence type="ECO:0000256" key="8">
    <source>
        <dbReference type="ARBA" id="ARBA00023242"/>
    </source>
</evidence>
<evidence type="ECO:0000256" key="6">
    <source>
        <dbReference type="ARBA" id="ARBA00022801"/>
    </source>
</evidence>
<dbReference type="GO" id="GO:0005634">
    <property type="term" value="C:nucleus"/>
    <property type="evidence" value="ECO:0007669"/>
    <property type="project" value="UniProtKB-SubCell"/>
</dbReference>
<name>A0A7S4HW43_9STRA</name>
<dbReference type="InterPro" id="IPR036397">
    <property type="entry name" value="RNaseH_sf"/>
</dbReference>
<feature type="compositionally biased region" description="Polar residues" evidence="10">
    <location>
        <begin position="129"/>
        <end position="140"/>
    </location>
</feature>
<feature type="compositionally biased region" description="Basic and acidic residues" evidence="10">
    <location>
        <begin position="40"/>
        <end position="60"/>
    </location>
</feature>
<comment type="subcellular location">
    <subcellularLocation>
        <location evidence="1">Nucleus</location>
    </subcellularLocation>
</comment>
<dbReference type="Pfam" id="PF00929">
    <property type="entry name" value="RNase_T"/>
    <property type="match status" value="1"/>
</dbReference>
<evidence type="ECO:0000256" key="10">
    <source>
        <dbReference type="SAM" id="MobiDB-lite"/>
    </source>
</evidence>
<sequence>MPATASPTAPNVWKRSQLKVSPSATCSPSCAPSNCSMRDIISEQRRERSREVEAKQKGKDPPPVSSVTRPKIAPTPRKNPWRSISPLSSPTAPIKCPPSSSLSQGSCEIPVEPNMPEEMNSSDEKMSSRKPSGSPFNHSGSVGRGRRRPKPGTPQNRQKHRSSHRHQQQYHQHQHRNGNRYNSQGHRVGNFATPNRNSRRQSREHYDFHSVNRSLSSFSLSSVSSGSSSTSLRASSSSILPISECDLAQDPTFTFLPEEICHFGGSCGSDDISTEEQSRYVSLDCEMVGAGQYGERSLLARVCVVDWEGNIMLDTFVKPTEPVTDYRTFVSGVRREDLSSKSAMEVDECRSAVSKLLFGKILVGHALKNDLEALRLTHPWYDIRDTAKYAPFMAFVQPTVSSVPIGAPPNVAESDCSSTSSSSTSSAPADAACVPPSRETCKMQFRPRKLRELAMTHLGLDIQAPGSEHNPVEDANAALGLYKLARVHWEREMKYKMVKIREILAHEVECY</sequence>
<evidence type="ECO:0000256" key="4">
    <source>
        <dbReference type="ARBA" id="ARBA00022552"/>
    </source>
</evidence>
<evidence type="ECO:0000313" key="12">
    <source>
        <dbReference type="EMBL" id="CAE2211066.1"/>
    </source>
</evidence>
<dbReference type="GO" id="GO:0008408">
    <property type="term" value="F:3'-5' exonuclease activity"/>
    <property type="evidence" value="ECO:0007669"/>
    <property type="project" value="InterPro"/>
</dbReference>
<dbReference type="GO" id="GO:0006364">
    <property type="term" value="P:rRNA processing"/>
    <property type="evidence" value="ECO:0007669"/>
    <property type="project" value="UniProtKB-KW"/>
</dbReference>
<keyword evidence="7" id="KW-0269">Exonuclease</keyword>
<dbReference type="SMART" id="SM00479">
    <property type="entry name" value="EXOIII"/>
    <property type="match status" value="1"/>
</dbReference>
<accession>A0A7S4HW43</accession>
<reference evidence="12" key="1">
    <citation type="submission" date="2021-01" db="EMBL/GenBank/DDBJ databases">
        <authorList>
            <person name="Corre E."/>
            <person name="Pelletier E."/>
            <person name="Niang G."/>
            <person name="Scheremetjew M."/>
            <person name="Finn R."/>
            <person name="Kale V."/>
            <person name="Holt S."/>
            <person name="Cochrane G."/>
            <person name="Meng A."/>
            <person name="Brown T."/>
            <person name="Cohen L."/>
        </authorList>
    </citation>
    <scope>NUCLEOTIDE SEQUENCE</scope>
    <source>
        <strain evidence="12">Isolate 1302-5</strain>
    </source>
</reference>
<dbReference type="InterPro" id="IPR037431">
    <property type="entry name" value="REX4_DEDDh_dom"/>
</dbReference>
<feature type="region of interest" description="Disordered" evidence="10">
    <location>
        <begin position="411"/>
        <end position="431"/>
    </location>
</feature>
<organism evidence="12">
    <name type="scientific">Odontella aurita</name>
    <dbReference type="NCBI Taxonomy" id="265563"/>
    <lineage>
        <taxon>Eukaryota</taxon>
        <taxon>Sar</taxon>
        <taxon>Stramenopiles</taxon>
        <taxon>Ochrophyta</taxon>
        <taxon>Bacillariophyta</taxon>
        <taxon>Mediophyceae</taxon>
        <taxon>Biddulphiophycidae</taxon>
        <taxon>Eupodiscales</taxon>
        <taxon>Odontellaceae</taxon>
        <taxon>Odontella</taxon>
    </lineage>
</organism>
<evidence type="ECO:0000256" key="7">
    <source>
        <dbReference type="ARBA" id="ARBA00022839"/>
    </source>
</evidence>
<dbReference type="SUPFAM" id="SSF53098">
    <property type="entry name" value="Ribonuclease H-like"/>
    <property type="match status" value="1"/>
</dbReference>
<evidence type="ECO:0000259" key="11">
    <source>
        <dbReference type="SMART" id="SM00479"/>
    </source>
</evidence>
<dbReference type="InterPro" id="IPR047021">
    <property type="entry name" value="REXO1/3/4-like"/>
</dbReference>
<feature type="compositionally biased region" description="Low complexity" evidence="10">
    <location>
        <begin position="414"/>
        <end position="431"/>
    </location>
</feature>
<keyword evidence="5" id="KW-0540">Nuclease</keyword>
<keyword evidence="4" id="KW-0698">rRNA processing</keyword>
<protein>
    <recommendedName>
        <fullName evidence="3">RNA exonuclease 4</fullName>
    </recommendedName>
</protein>
<feature type="compositionally biased region" description="Low complexity" evidence="10">
    <location>
        <begin position="21"/>
        <end position="36"/>
    </location>
</feature>
<dbReference type="PANTHER" id="PTHR12801">
    <property type="entry name" value="RNA EXONUCLEASE REXO1 / RECO3 FAMILY MEMBER-RELATED"/>
    <property type="match status" value="1"/>
</dbReference>
<evidence type="ECO:0000256" key="3">
    <source>
        <dbReference type="ARBA" id="ARBA00016937"/>
    </source>
</evidence>
<keyword evidence="8" id="KW-0539">Nucleus</keyword>
<evidence type="ECO:0000256" key="2">
    <source>
        <dbReference type="ARBA" id="ARBA00010489"/>
    </source>
</evidence>
<comment type="similarity">
    <text evidence="2">Belongs to the REXO4 family.</text>
</comment>
<comment type="function">
    <text evidence="9">Exoribonuclease involved in ribosome biosynthesis. Involved in the processing of ITS1, the internal transcribed spacer localized between the 18S and 5.8S rRNAs.</text>
</comment>
<dbReference type="InterPro" id="IPR012337">
    <property type="entry name" value="RNaseH-like_sf"/>
</dbReference>
<evidence type="ECO:0000256" key="5">
    <source>
        <dbReference type="ARBA" id="ARBA00022722"/>
    </source>
</evidence>
<dbReference type="InterPro" id="IPR013520">
    <property type="entry name" value="Ribonucl_H"/>
</dbReference>
<gene>
    <name evidence="12" type="ORF">OAUR00152_LOCUS4556</name>
</gene>
<keyword evidence="6" id="KW-0378">Hydrolase</keyword>
<feature type="region of interest" description="Disordered" evidence="10">
    <location>
        <begin position="1"/>
        <end position="203"/>
    </location>
</feature>
<evidence type="ECO:0000256" key="9">
    <source>
        <dbReference type="ARBA" id="ARBA00025599"/>
    </source>
</evidence>
<feature type="domain" description="Exonuclease" evidence="11">
    <location>
        <begin position="279"/>
        <end position="491"/>
    </location>
</feature>